<keyword evidence="4" id="KW-1185">Reference proteome</keyword>
<dbReference type="Pfam" id="PF04954">
    <property type="entry name" value="SIP"/>
    <property type="match status" value="1"/>
</dbReference>
<sequence length="241" mass="27155">MGIIDSILKKVVLQKATIVEKRRLSDSAFLIRLESKGISEADFVPGHFIRLAVGLDKEGTSVKDKVRSYSVWNIDTSQDIIDLAVATHSNGIGSKWAEDCTIGDEIYFKWKKGNFLVDDSADSYLMIGDLSALSHLYMINRNLPNKKVKGIIYSSDTDDLFSDIDGQAPFDFYSLPHNPSQELIHKAKELLADMTGKKIVYIAGDSRVCVALNQFFRNELNWETKFIKTKPFWNPAKKGLE</sequence>
<protein>
    <submittedName>
        <fullName evidence="3">NADPH-dependent ferric siderophore reductase, contains FAD-binding and SIP domains</fullName>
    </submittedName>
</protein>
<dbReference type="PANTHER" id="PTHR30157:SF0">
    <property type="entry name" value="NADPH-DEPENDENT FERRIC-CHELATE REDUCTASE"/>
    <property type="match status" value="1"/>
</dbReference>
<proteinExistence type="inferred from homology"/>
<evidence type="ECO:0000313" key="3">
    <source>
        <dbReference type="EMBL" id="SMP20980.1"/>
    </source>
</evidence>
<dbReference type="CDD" id="cd06193">
    <property type="entry name" value="siderophore_interacting"/>
    <property type="match status" value="1"/>
</dbReference>
<dbReference type="Proteomes" id="UP001157915">
    <property type="component" value="Unassembled WGS sequence"/>
</dbReference>
<name>A0ABY1NXD6_9BACT</name>
<reference evidence="3 4" key="1">
    <citation type="submission" date="2017-05" db="EMBL/GenBank/DDBJ databases">
        <authorList>
            <person name="Varghese N."/>
            <person name="Submissions S."/>
        </authorList>
    </citation>
    <scope>NUCLEOTIDE SEQUENCE [LARGE SCALE GENOMIC DNA]</scope>
    <source>
        <strain evidence="3 4">DSM 15360</strain>
    </source>
</reference>
<dbReference type="InterPro" id="IPR017927">
    <property type="entry name" value="FAD-bd_FR_type"/>
</dbReference>
<dbReference type="Gene3D" id="3.40.50.80">
    <property type="entry name" value="Nucleotide-binding domain of ferredoxin-NADP reductase (FNR) module"/>
    <property type="match status" value="1"/>
</dbReference>
<dbReference type="PROSITE" id="PS51384">
    <property type="entry name" value="FAD_FR"/>
    <property type="match status" value="1"/>
</dbReference>
<feature type="domain" description="FAD-binding FR-type" evidence="2">
    <location>
        <begin position="11"/>
        <end position="118"/>
    </location>
</feature>
<evidence type="ECO:0000256" key="1">
    <source>
        <dbReference type="ARBA" id="ARBA00035644"/>
    </source>
</evidence>
<dbReference type="InterPro" id="IPR017938">
    <property type="entry name" value="Riboflavin_synthase-like_b-brl"/>
</dbReference>
<dbReference type="EMBL" id="FXUA01000003">
    <property type="protein sequence ID" value="SMP20980.1"/>
    <property type="molecule type" value="Genomic_DNA"/>
</dbReference>
<organism evidence="3 4">
    <name type="scientific">Algoriphagus winogradskyi</name>
    <dbReference type="NCBI Taxonomy" id="237017"/>
    <lineage>
        <taxon>Bacteria</taxon>
        <taxon>Pseudomonadati</taxon>
        <taxon>Bacteroidota</taxon>
        <taxon>Cytophagia</taxon>
        <taxon>Cytophagales</taxon>
        <taxon>Cyclobacteriaceae</taxon>
        <taxon>Algoriphagus</taxon>
    </lineage>
</organism>
<dbReference type="PANTHER" id="PTHR30157">
    <property type="entry name" value="FERRIC REDUCTASE, NADPH-DEPENDENT"/>
    <property type="match status" value="1"/>
</dbReference>
<dbReference type="InterPro" id="IPR039374">
    <property type="entry name" value="SIP_fam"/>
</dbReference>
<dbReference type="InterPro" id="IPR039261">
    <property type="entry name" value="FNR_nucleotide-bd"/>
</dbReference>
<dbReference type="InterPro" id="IPR007037">
    <property type="entry name" value="SIP_rossman_dom"/>
</dbReference>
<accession>A0ABY1NXD6</accession>
<evidence type="ECO:0000313" key="4">
    <source>
        <dbReference type="Proteomes" id="UP001157915"/>
    </source>
</evidence>
<gene>
    <name evidence="3" type="ORF">SAMN06265367_103213</name>
</gene>
<dbReference type="Pfam" id="PF08021">
    <property type="entry name" value="FAD_binding_9"/>
    <property type="match status" value="1"/>
</dbReference>
<dbReference type="SUPFAM" id="SSF63380">
    <property type="entry name" value="Riboflavin synthase domain-like"/>
    <property type="match status" value="1"/>
</dbReference>
<dbReference type="Gene3D" id="2.40.30.10">
    <property type="entry name" value="Translation factors"/>
    <property type="match status" value="1"/>
</dbReference>
<dbReference type="InterPro" id="IPR013113">
    <property type="entry name" value="SIP_FAD-bd"/>
</dbReference>
<evidence type="ECO:0000259" key="2">
    <source>
        <dbReference type="PROSITE" id="PS51384"/>
    </source>
</evidence>
<comment type="caution">
    <text evidence="3">The sequence shown here is derived from an EMBL/GenBank/DDBJ whole genome shotgun (WGS) entry which is preliminary data.</text>
</comment>
<comment type="similarity">
    <text evidence="1">Belongs to the SIP oxidoreductase family.</text>
</comment>